<accession>A0A9D1TD46</accession>
<dbReference type="Proteomes" id="UP000886884">
    <property type="component" value="Unassembled WGS sequence"/>
</dbReference>
<protein>
    <submittedName>
        <fullName evidence="1">Rpn family recombination-promoting nuclease/putative transposase</fullName>
    </submittedName>
</protein>
<proteinExistence type="predicted"/>
<gene>
    <name evidence="1" type="ORF">IAA64_07485</name>
</gene>
<dbReference type="InterPro" id="IPR010106">
    <property type="entry name" value="RpnA"/>
</dbReference>
<comment type="caution">
    <text evidence="1">The sequence shown here is derived from an EMBL/GenBank/DDBJ whole genome shotgun (WGS) entry which is preliminary data.</text>
</comment>
<evidence type="ECO:0000313" key="1">
    <source>
        <dbReference type="EMBL" id="HIV27793.1"/>
    </source>
</evidence>
<reference evidence="1" key="2">
    <citation type="journal article" date="2021" name="PeerJ">
        <title>Extensive microbial diversity within the chicken gut microbiome revealed by metagenomics and culture.</title>
        <authorList>
            <person name="Gilroy R."/>
            <person name="Ravi A."/>
            <person name="Getino M."/>
            <person name="Pursley I."/>
            <person name="Horton D.L."/>
            <person name="Alikhan N.F."/>
            <person name="Baker D."/>
            <person name="Gharbi K."/>
            <person name="Hall N."/>
            <person name="Watson M."/>
            <person name="Adriaenssens E.M."/>
            <person name="Foster-Nyarko E."/>
            <person name="Jarju S."/>
            <person name="Secka A."/>
            <person name="Antonio M."/>
            <person name="Oren A."/>
            <person name="Chaudhuri R.R."/>
            <person name="La Ragione R."/>
            <person name="Hildebrand F."/>
            <person name="Pallen M.J."/>
        </authorList>
    </citation>
    <scope>NUCLEOTIDE SEQUENCE</scope>
    <source>
        <strain evidence="1">CHK183-6373</strain>
    </source>
</reference>
<dbReference type="NCBIfam" id="TIGR01784">
    <property type="entry name" value="T_den_put_tspse"/>
    <property type="match status" value="1"/>
</dbReference>
<reference evidence="1" key="1">
    <citation type="submission" date="2020-10" db="EMBL/GenBank/DDBJ databases">
        <authorList>
            <person name="Gilroy R."/>
        </authorList>
    </citation>
    <scope>NUCLEOTIDE SEQUENCE</scope>
    <source>
        <strain evidence="1">CHK183-6373</strain>
    </source>
</reference>
<evidence type="ECO:0000313" key="2">
    <source>
        <dbReference type="Proteomes" id="UP000886884"/>
    </source>
</evidence>
<name>A0A9D1TD46_9FIRM</name>
<dbReference type="Pfam" id="PF12784">
    <property type="entry name" value="PDDEXK_2"/>
    <property type="match status" value="1"/>
</dbReference>
<dbReference type="AlphaFoldDB" id="A0A9D1TD46"/>
<organism evidence="1 2">
    <name type="scientific">Candidatus Ornithocaccomicrobium faecavium</name>
    <dbReference type="NCBI Taxonomy" id="2840890"/>
    <lineage>
        <taxon>Bacteria</taxon>
        <taxon>Bacillati</taxon>
        <taxon>Bacillota</taxon>
        <taxon>Clostridia</taxon>
        <taxon>Candidatus Ornithocaccomicrobium</taxon>
    </lineage>
</organism>
<sequence>MDELDENDMKRNTNSDDVRNLNLDDIAAGIDNVDIRDDFMFSYVMCNREICTELLQYLLPGHKISRIEYYELGDGGTGKSKFGTEHSGDSSKKYEPLQLDAQKSLNEAFNRRTVRLDVYLDDGKSVYNLEMQTTRHAALPKRARLYQAHMDINQLQRGQFYTKLRPSFVIFICTFNPFDEGRYLYSFRNVCRETGAELGDEAYKLFFNTAGTHGEISASLREILRYMNDPKSYPVEQADLPLIRSIDEAVDKAKMDNEWRHAFMIYQIHQQDAELRGEARGISIGEKRGISIGEERKAIDTAKSMMRENLPDDMISRVTGLSIARIQKIRDGLPTN</sequence>
<dbReference type="EMBL" id="DVOT01000134">
    <property type="protein sequence ID" value="HIV27793.1"/>
    <property type="molecule type" value="Genomic_DNA"/>
</dbReference>